<proteinExistence type="predicted"/>
<name>A0ABR0FF62_9PEZI</name>
<comment type="caution">
    <text evidence="5">The sequence shown here is derived from an EMBL/GenBank/DDBJ whole genome shotgun (WGS) entry which is preliminary data.</text>
</comment>
<dbReference type="SUPFAM" id="SSF47895">
    <property type="entry name" value="Transducin (alpha subunit), insertion domain"/>
    <property type="match status" value="1"/>
</dbReference>
<dbReference type="InterPro" id="IPR011025">
    <property type="entry name" value="GproteinA_insert"/>
</dbReference>
<dbReference type="Gene3D" id="3.40.50.300">
    <property type="entry name" value="P-loop containing nucleotide triphosphate hydrolases"/>
    <property type="match status" value="1"/>
</dbReference>
<evidence type="ECO:0000313" key="6">
    <source>
        <dbReference type="Proteomes" id="UP001322138"/>
    </source>
</evidence>
<evidence type="ECO:0000256" key="2">
    <source>
        <dbReference type="ARBA" id="ARBA00022741"/>
    </source>
</evidence>
<keyword evidence="1" id="KW-0479">Metal-binding</keyword>
<dbReference type="PROSITE" id="PS51882">
    <property type="entry name" value="G_ALPHA"/>
    <property type="match status" value="1"/>
</dbReference>
<evidence type="ECO:0000256" key="4">
    <source>
        <dbReference type="ARBA" id="ARBA00023224"/>
    </source>
</evidence>
<evidence type="ECO:0000256" key="3">
    <source>
        <dbReference type="ARBA" id="ARBA00023134"/>
    </source>
</evidence>
<keyword evidence="2" id="KW-0547">Nucleotide-binding</keyword>
<organism evidence="5 6">
    <name type="scientific">Podospora bellae-mahoneyi</name>
    <dbReference type="NCBI Taxonomy" id="2093777"/>
    <lineage>
        <taxon>Eukaryota</taxon>
        <taxon>Fungi</taxon>
        <taxon>Dikarya</taxon>
        <taxon>Ascomycota</taxon>
        <taxon>Pezizomycotina</taxon>
        <taxon>Sordariomycetes</taxon>
        <taxon>Sordariomycetidae</taxon>
        <taxon>Sordariales</taxon>
        <taxon>Podosporaceae</taxon>
        <taxon>Podospora</taxon>
    </lineage>
</organism>
<dbReference type="PANTHER" id="PTHR10218:SF302">
    <property type="entry name" value="GUANINE NUCLEOTIDE-BINDING PROTEIN ALPHA-5 SUBUNIT"/>
    <property type="match status" value="1"/>
</dbReference>
<dbReference type="InterPro" id="IPR027417">
    <property type="entry name" value="P-loop_NTPase"/>
</dbReference>
<keyword evidence="6" id="KW-1185">Reference proteome</keyword>
<sequence length="603" mass="68047">MADPLSIVGAVGSVAGIIDVLSRSISAIATLRNQYKDADLLFMNLTSQLSVLRTGLVKIAEWAETQPEPHYQLKMDLDSVLMCCQILASKLDNHLQSLHQGRVRLSSIGKLKLALNGSNIDAIQKMLGQQTATLTLLLAACNTKSLAEQRELLEAPSTRTAIAAMEQDSASLIVHEDRTSICTVETDTLSRLSAIFPFDSQLLTTKVYGRAWRTTFLNRGPKTSRRTLSEATTLLPAETERRMTITIDRVPNRRNSTSNIPIGPPFNSKVKILLLGAGGSGKSTLLKQMQYVWGNQSQMPTSHDKIRIRREVVQELCRFFYLLLFGQEDAVAQLVCGKMDILKDAIALHEMDNFADEDDIIFCDRVVPLIREVWADETWRARAMKNLKKKRSKPPFDVEYFMRHLDRISDKNYVPTDQDLMHISPVVQTLGISRSVFTVGNIPYSVYDVGGSRSERRKWIHEFEDVDIVLFQAPVGAYDERLREDKYSFNMEESLNLFESLVNSRWFSNTTFFVNFTKRDLFEQKVNSGHVPISDFHPEYQGDPGDVKAGVQFFIDEFQTRVEEHPGGSIHMTVLDTTDTAQATLLLQRVVQVAEAKRKSAFS</sequence>
<dbReference type="SMART" id="SM00275">
    <property type="entry name" value="G_alpha"/>
    <property type="match status" value="1"/>
</dbReference>
<accession>A0ABR0FF62</accession>
<keyword evidence="4" id="KW-0807">Transducer</keyword>
<dbReference type="SUPFAM" id="SSF52540">
    <property type="entry name" value="P-loop containing nucleoside triphosphate hydrolases"/>
    <property type="match status" value="1"/>
</dbReference>
<gene>
    <name evidence="5" type="ORF">QC761_511490</name>
</gene>
<dbReference type="Proteomes" id="UP001322138">
    <property type="component" value="Unassembled WGS sequence"/>
</dbReference>
<evidence type="ECO:0000313" key="5">
    <source>
        <dbReference type="EMBL" id="KAK4642611.1"/>
    </source>
</evidence>
<protein>
    <recommendedName>
        <fullName evidence="7">Guanine nucleotide-binding protein alpha-2 subunit</fullName>
    </recommendedName>
</protein>
<dbReference type="RefSeq" id="XP_062731587.1">
    <property type="nucleotide sequence ID" value="XM_062880308.1"/>
</dbReference>
<dbReference type="Gene3D" id="1.10.400.10">
    <property type="entry name" value="GI Alpha 1, domain 2-like"/>
    <property type="match status" value="1"/>
</dbReference>
<dbReference type="InterPro" id="IPR001019">
    <property type="entry name" value="Gprotein_alpha_su"/>
</dbReference>
<dbReference type="PANTHER" id="PTHR10218">
    <property type="entry name" value="GTP-BINDING PROTEIN ALPHA SUBUNIT"/>
    <property type="match status" value="1"/>
</dbReference>
<evidence type="ECO:0008006" key="7">
    <source>
        <dbReference type="Google" id="ProtNLM"/>
    </source>
</evidence>
<dbReference type="GeneID" id="87899790"/>
<dbReference type="Pfam" id="PF00503">
    <property type="entry name" value="G-alpha"/>
    <property type="match status" value="1"/>
</dbReference>
<dbReference type="PRINTS" id="PR00318">
    <property type="entry name" value="GPROTEINA"/>
</dbReference>
<dbReference type="EMBL" id="JAFFGZ010000007">
    <property type="protein sequence ID" value="KAK4642611.1"/>
    <property type="molecule type" value="Genomic_DNA"/>
</dbReference>
<dbReference type="CDD" id="cd00066">
    <property type="entry name" value="G-alpha"/>
    <property type="match status" value="1"/>
</dbReference>
<evidence type="ECO:0000256" key="1">
    <source>
        <dbReference type="ARBA" id="ARBA00022723"/>
    </source>
</evidence>
<reference evidence="5 6" key="1">
    <citation type="journal article" date="2023" name="bioRxiv">
        <title>High-quality genome assemblies of four members of thePodospora anserinaspecies complex.</title>
        <authorList>
            <person name="Ament-Velasquez S.L."/>
            <person name="Vogan A.A."/>
            <person name="Wallerman O."/>
            <person name="Hartmann F."/>
            <person name="Gautier V."/>
            <person name="Silar P."/>
            <person name="Giraud T."/>
            <person name="Johannesson H."/>
        </authorList>
    </citation>
    <scope>NUCLEOTIDE SEQUENCE [LARGE SCALE GENOMIC DNA]</scope>
    <source>
        <strain evidence="5 6">CBS 112042</strain>
    </source>
</reference>
<keyword evidence="3" id="KW-0342">GTP-binding</keyword>